<dbReference type="GO" id="GO:0003995">
    <property type="term" value="F:acyl-CoA dehydrogenase activity"/>
    <property type="evidence" value="ECO:0007669"/>
    <property type="project" value="TreeGrafter"/>
</dbReference>
<evidence type="ECO:0000313" key="4">
    <source>
        <dbReference type="EMBL" id="AVO44848.1"/>
    </source>
</evidence>
<keyword evidence="1" id="KW-0560">Oxidoreductase</keyword>
<sequence>MLDRSESPRAPQGATTAARVKRVAEIAAAHADAVDREGRFPREAVEAMREARLLGMMIPTHLGGEGADFAEIAQVCTVLGGACSAAGMVFAMHQIKVSSLVHHGLDSDWHRAFMVRLADKQLLLGSATTEAGIGGDLRNSICSIVPDGDMVRLEKDATVISYGLDADAILATARRAPEAASSDQVMVVIEKHQASLVQTSVWDTLGMRGTTSHGFKLAATVPAAQVFPKPFAEIAAQSMLASSHLFWASLWFGIAGSALSKAQASVRAAARRMPNAVPPGAPRLAAAAAELAALKTIVRDGIARFEAARHDEDAINSMAFAVAMNAVKVEASRRAVGIVQEALTIIGIQGYKNDNPFSVGRQLRDILSAPLMIANDRILANTATMLLMSRLDTDLED</sequence>
<dbReference type="InterPro" id="IPR013107">
    <property type="entry name" value="Acyl-CoA_DH_C"/>
</dbReference>
<protein>
    <submittedName>
        <fullName evidence="4">Acyl-CoA dehydrogenase</fullName>
    </submittedName>
</protein>
<dbReference type="AlphaFoldDB" id="A0A2S0N9M6"/>
<dbReference type="Gene3D" id="1.10.540.10">
    <property type="entry name" value="Acyl-CoA dehydrogenase/oxidase, N-terminal domain"/>
    <property type="match status" value="1"/>
</dbReference>
<dbReference type="PIRSF" id="PIRSF016578">
    <property type="entry name" value="HsaA"/>
    <property type="match status" value="1"/>
</dbReference>
<gene>
    <name evidence="4" type="ORF">C6569_07115</name>
</gene>
<evidence type="ECO:0000313" key="5">
    <source>
        <dbReference type="Proteomes" id="UP000237889"/>
    </source>
</evidence>
<keyword evidence="5" id="KW-1185">Reference proteome</keyword>
<dbReference type="GO" id="GO:0050660">
    <property type="term" value="F:flavin adenine dinucleotide binding"/>
    <property type="evidence" value="ECO:0007669"/>
    <property type="project" value="InterPro"/>
</dbReference>
<accession>A0A2S0N9M6</accession>
<name>A0A2S0N9M6_9HYPH</name>
<dbReference type="RefSeq" id="WP_106748189.1">
    <property type="nucleotide sequence ID" value="NZ_CP027668.1"/>
</dbReference>
<dbReference type="InterPro" id="IPR013786">
    <property type="entry name" value="AcylCoA_DH/ox_N"/>
</dbReference>
<dbReference type="OrthoDB" id="2986495at2"/>
<dbReference type="Gene3D" id="2.40.110.10">
    <property type="entry name" value="Butyryl-CoA Dehydrogenase, subunit A, domain 2"/>
    <property type="match status" value="1"/>
</dbReference>
<feature type="domain" description="Acyl-CoA dehydrogenase C-terminal" evidence="3">
    <location>
        <begin position="251"/>
        <end position="366"/>
    </location>
</feature>
<dbReference type="Gene3D" id="1.20.140.10">
    <property type="entry name" value="Butyryl-CoA Dehydrogenase, subunit A, domain 3"/>
    <property type="match status" value="1"/>
</dbReference>
<dbReference type="Pfam" id="PF02771">
    <property type="entry name" value="Acyl-CoA_dh_N"/>
    <property type="match status" value="1"/>
</dbReference>
<dbReference type="InterPro" id="IPR009100">
    <property type="entry name" value="AcylCoA_DH/oxidase_NM_dom_sf"/>
</dbReference>
<evidence type="ECO:0000259" key="3">
    <source>
        <dbReference type="Pfam" id="PF08028"/>
    </source>
</evidence>
<organism evidence="4 5">
    <name type="scientific">Phreatobacter cathodiphilus</name>
    <dbReference type="NCBI Taxonomy" id="1868589"/>
    <lineage>
        <taxon>Bacteria</taxon>
        <taxon>Pseudomonadati</taxon>
        <taxon>Pseudomonadota</taxon>
        <taxon>Alphaproteobacteria</taxon>
        <taxon>Hyphomicrobiales</taxon>
        <taxon>Phreatobacteraceae</taxon>
        <taxon>Phreatobacter</taxon>
    </lineage>
</organism>
<reference evidence="4 5" key="1">
    <citation type="submission" date="2018-03" db="EMBL/GenBank/DDBJ databases">
        <title>Genome sequencing of Phreatobacter sp.</title>
        <authorList>
            <person name="Kim S.-J."/>
            <person name="Heo J."/>
            <person name="Kwon S.-W."/>
        </authorList>
    </citation>
    <scope>NUCLEOTIDE SEQUENCE [LARGE SCALE GENOMIC DNA]</scope>
    <source>
        <strain evidence="4 5">S-12</strain>
    </source>
</reference>
<dbReference type="InterPro" id="IPR037069">
    <property type="entry name" value="AcylCoA_DH/ox_N_sf"/>
</dbReference>
<dbReference type="EMBL" id="CP027668">
    <property type="protein sequence ID" value="AVO44848.1"/>
    <property type="molecule type" value="Genomic_DNA"/>
</dbReference>
<dbReference type="KEGG" id="phr:C6569_07115"/>
<dbReference type="InterPro" id="IPR036250">
    <property type="entry name" value="AcylCo_DH-like_C"/>
</dbReference>
<dbReference type="PANTHER" id="PTHR43884">
    <property type="entry name" value="ACYL-COA DEHYDROGENASE"/>
    <property type="match status" value="1"/>
</dbReference>
<feature type="domain" description="Acyl-CoA dehydrogenase/oxidase N-terminal" evidence="2">
    <location>
        <begin position="24"/>
        <end position="104"/>
    </location>
</feature>
<dbReference type="PANTHER" id="PTHR43884:SF12">
    <property type="entry name" value="ISOVALERYL-COA DEHYDROGENASE, MITOCHONDRIAL-RELATED"/>
    <property type="match status" value="1"/>
</dbReference>
<dbReference type="Pfam" id="PF08028">
    <property type="entry name" value="Acyl-CoA_dh_2"/>
    <property type="match status" value="1"/>
</dbReference>
<evidence type="ECO:0000256" key="1">
    <source>
        <dbReference type="ARBA" id="ARBA00023002"/>
    </source>
</evidence>
<dbReference type="SUPFAM" id="SSF47203">
    <property type="entry name" value="Acyl-CoA dehydrogenase C-terminal domain-like"/>
    <property type="match status" value="1"/>
</dbReference>
<proteinExistence type="predicted"/>
<dbReference type="Proteomes" id="UP000237889">
    <property type="component" value="Chromosome"/>
</dbReference>
<dbReference type="InterPro" id="IPR046373">
    <property type="entry name" value="Acyl-CoA_Oxase/DH_mid-dom_sf"/>
</dbReference>
<evidence type="ECO:0000259" key="2">
    <source>
        <dbReference type="Pfam" id="PF02771"/>
    </source>
</evidence>
<dbReference type="SUPFAM" id="SSF56645">
    <property type="entry name" value="Acyl-CoA dehydrogenase NM domain-like"/>
    <property type="match status" value="1"/>
</dbReference>